<dbReference type="InterPro" id="IPR040442">
    <property type="entry name" value="Pyrv_kinase-like_dom_sf"/>
</dbReference>
<comment type="caution">
    <text evidence="4">The sequence shown here is derived from an EMBL/GenBank/DDBJ whole genome shotgun (WGS) entry which is preliminary data.</text>
</comment>
<name>A0ABX0F2R4_9BACL</name>
<proteinExistence type="predicted"/>
<dbReference type="GO" id="GO:0016829">
    <property type="term" value="F:lyase activity"/>
    <property type="evidence" value="ECO:0007669"/>
    <property type="project" value="UniProtKB-KW"/>
</dbReference>
<keyword evidence="5" id="KW-1185">Reference proteome</keyword>
<evidence type="ECO:0000256" key="1">
    <source>
        <dbReference type="ARBA" id="ARBA00001946"/>
    </source>
</evidence>
<dbReference type="PANTHER" id="PTHR32308">
    <property type="entry name" value="LYASE BETA SUBUNIT, PUTATIVE (AFU_ORTHOLOGUE AFUA_4G13030)-RELATED"/>
    <property type="match status" value="1"/>
</dbReference>
<comment type="cofactor">
    <cofactor evidence="1">
        <name>Mg(2+)</name>
        <dbReference type="ChEBI" id="CHEBI:18420"/>
    </cofactor>
</comment>
<dbReference type="Gene3D" id="3.20.20.60">
    <property type="entry name" value="Phosphoenolpyruvate-binding domains"/>
    <property type="match status" value="2"/>
</dbReference>
<keyword evidence="2" id="KW-0479">Metal-binding</keyword>
<dbReference type="PANTHER" id="PTHR32308:SF10">
    <property type="entry name" value="CITRATE LYASE SUBUNIT BETA"/>
    <property type="match status" value="1"/>
</dbReference>
<sequence>MRYFDYLSVEETEKLFYLAPAPFCNRSDKERLSHALGAALYMPATRPTIARDLSTGKHMGLTTVVIDLEDAVGDLKLEEAEASLVSQIRSLGEWASNGTIDPESLPLIFVRIRTPDQARRILEQLGETVALLTGLVFPKFDVSAGERYLELLSAYNEAKPPDRPTLYGMPILESAEIIYAETRRERLLGIKSLLDRYREYILNVRIGATDFSSLFGLRRKPDMTIYDIGVIRDCVADIVNLFGRAGSGYVISGPVWEYFKSDRVLKPQLRETPFQETAGREGLRLRMQYINKYVDGLIREVEMDKENGIVGKTIIHPTHICPVQALYTVTHEEYMDASHILASSGGEIGVVKSGYENKMNEIKPHLNWARRILIRSKIYGVLNENQNFTALLVR</sequence>
<evidence type="ECO:0000256" key="3">
    <source>
        <dbReference type="ARBA" id="ARBA00022842"/>
    </source>
</evidence>
<gene>
    <name evidence="4" type="ORF">GYN08_06005</name>
</gene>
<dbReference type="Proteomes" id="UP000800303">
    <property type="component" value="Unassembled WGS sequence"/>
</dbReference>
<keyword evidence="3" id="KW-0460">Magnesium</keyword>
<dbReference type="InterPro" id="IPR039480">
    <property type="entry name" value="C-C_Bond_Lyase-like"/>
</dbReference>
<dbReference type="SUPFAM" id="SSF51621">
    <property type="entry name" value="Phosphoenolpyruvate/pyruvate domain"/>
    <property type="match status" value="1"/>
</dbReference>
<evidence type="ECO:0000313" key="4">
    <source>
        <dbReference type="EMBL" id="NGZ74867.1"/>
    </source>
</evidence>
<accession>A0ABX0F2R4</accession>
<keyword evidence="4" id="KW-0456">Lyase</keyword>
<dbReference type="InterPro" id="IPR015813">
    <property type="entry name" value="Pyrv/PenolPyrv_kinase-like_dom"/>
</dbReference>
<dbReference type="Pfam" id="PF15617">
    <property type="entry name" value="C-C_Bond_Lyase"/>
    <property type="match status" value="1"/>
</dbReference>
<dbReference type="RefSeq" id="WP_166273200.1">
    <property type="nucleotide sequence ID" value="NZ_JAAFGS010000002.1"/>
</dbReference>
<dbReference type="EMBL" id="JAAFGS010000002">
    <property type="protein sequence ID" value="NGZ74867.1"/>
    <property type="molecule type" value="Genomic_DNA"/>
</dbReference>
<evidence type="ECO:0000313" key="5">
    <source>
        <dbReference type="Proteomes" id="UP000800303"/>
    </source>
</evidence>
<protein>
    <submittedName>
        <fullName evidence="4">HpcH/HpaI aldolase/citrate lyase family protein</fullName>
    </submittedName>
</protein>
<evidence type="ECO:0000256" key="2">
    <source>
        <dbReference type="ARBA" id="ARBA00022723"/>
    </source>
</evidence>
<organism evidence="4 5">
    <name type="scientific">Saccharibacillus alkalitolerans</name>
    <dbReference type="NCBI Taxonomy" id="2705290"/>
    <lineage>
        <taxon>Bacteria</taxon>
        <taxon>Bacillati</taxon>
        <taxon>Bacillota</taxon>
        <taxon>Bacilli</taxon>
        <taxon>Bacillales</taxon>
        <taxon>Paenibacillaceae</taxon>
        <taxon>Saccharibacillus</taxon>
    </lineage>
</organism>
<reference evidence="4 5" key="1">
    <citation type="submission" date="2020-01" db="EMBL/GenBank/DDBJ databases">
        <title>Polyphasic characterisation and genomic insights into a novel alkali tolerant bacterium VR-M41.</title>
        <authorList>
            <person name="Vemuluri V.R."/>
        </authorList>
    </citation>
    <scope>NUCLEOTIDE SEQUENCE [LARGE SCALE GENOMIC DNA]</scope>
    <source>
        <strain evidence="4 5">VR-M41</strain>
    </source>
</reference>